<keyword evidence="1" id="KW-0678">Repressor</keyword>
<sequence>MERAEKKHLIRENIIKALFDLLSEKKWGDLSSNEICTRADISKRTLYVYFRSQDEMYLAIVKRSFESLMGDMSKAFSIGRTAKEKLVNLGQAYLYFMIDNPIKGSLIVGYDEMNYVVNYPEQVESIQAIANNFELMTIFQKLDLDPIIFNQHLAIFLWGHLQGIAQLINSKGEWLADYYGLTMEAMIDAQIKLASDLLEGVEK</sequence>
<dbReference type="GO" id="GO:0003677">
    <property type="term" value="F:DNA binding"/>
    <property type="evidence" value="ECO:0007669"/>
    <property type="project" value="UniProtKB-UniRule"/>
</dbReference>
<dbReference type="InterPro" id="IPR050624">
    <property type="entry name" value="HTH-type_Tx_Regulator"/>
</dbReference>
<organism evidence="5 6">
    <name type="scientific">Amphibacillus marinus</name>
    <dbReference type="NCBI Taxonomy" id="872970"/>
    <lineage>
        <taxon>Bacteria</taxon>
        <taxon>Bacillati</taxon>
        <taxon>Bacillota</taxon>
        <taxon>Bacilli</taxon>
        <taxon>Bacillales</taxon>
        <taxon>Bacillaceae</taxon>
        <taxon>Amphibacillus</taxon>
    </lineage>
</organism>
<gene>
    <name evidence="5" type="ORF">SAMN04488134_10686</name>
</gene>
<dbReference type="Pfam" id="PF00440">
    <property type="entry name" value="TetR_N"/>
    <property type="match status" value="1"/>
</dbReference>
<dbReference type="AlphaFoldDB" id="A0A1H8NSA6"/>
<dbReference type="PROSITE" id="PS50977">
    <property type="entry name" value="HTH_TETR_2"/>
    <property type="match status" value="1"/>
</dbReference>
<reference evidence="5 6" key="1">
    <citation type="submission" date="2016-10" db="EMBL/GenBank/DDBJ databases">
        <authorList>
            <person name="de Groot N.N."/>
        </authorList>
    </citation>
    <scope>NUCLEOTIDE SEQUENCE [LARGE SCALE GENOMIC DNA]</scope>
    <source>
        <strain evidence="5 6">CGMCC 1.10434</strain>
    </source>
</reference>
<evidence type="ECO:0000259" key="4">
    <source>
        <dbReference type="PROSITE" id="PS50977"/>
    </source>
</evidence>
<dbReference type="Proteomes" id="UP000199300">
    <property type="component" value="Unassembled WGS sequence"/>
</dbReference>
<name>A0A1H8NSA6_9BACI</name>
<dbReference type="SUPFAM" id="SSF46689">
    <property type="entry name" value="Homeodomain-like"/>
    <property type="match status" value="1"/>
</dbReference>
<proteinExistence type="predicted"/>
<feature type="domain" description="HTH tetR-type" evidence="4">
    <location>
        <begin position="8"/>
        <end position="68"/>
    </location>
</feature>
<evidence type="ECO:0000256" key="3">
    <source>
        <dbReference type="PROSITE-ProRule" id="PRU00335"/>
    </source>
</evidence>
<keyword evidence="6" id="KW-1185">Reference proteome</keyword>
<dbReference type="InterPro" id="IPR001647">
    <property type="entry name" value="HTH_TetR"/>
</dbReference>
<dbReference type="OrthoDB" id="9785164at2"/>
<evidence type="ECO:0000313" key="6">
    <source>
        <dbReference type="Proteomes" id="UP000199300"/>
    </source>
</evidence>
<protein>
    <submittedName>
        <fullName evidence="5">Transcriptional regulator, TetR family</fullName>
    </submittedName>
</protein>
<feature type="DNA-binding region" description="H-T-H motif" evidence="3">
    <location>
        <begin position="31"/>
        <end position="50"/>
    </location>
</feature>
<dbReference type="Gene3D" id="1.10.357.10">
    <property type="entry name" value="Tetracycline Repressor, domain 2"/>
    <property type="match status" value="1"/>
</dbReference>
<accession>A0A1H8NSA6</accession>
<dbReference type="PANTHER" id="PTHR43479">
    <property type="entry name" value="ACREF/ENVCD OPERON REPRESSOR-RELATED"/>
    <property type="match status" value="1"/>
</dbReference>
<dbReference type="InterPro" id="IPR009057">
    <property type="entry name" value="Homeodomain-like_sf"/>
</dbReference>
<evidence type="ECO:0000256" key="2">
    <source>
        <dbReference type="ARBA" id="ARBA00023125"/>
    </source>
</evidence>
<evidence type="ECO:0000313" key="5">
    <source>
        <dbReference type="EMBL" id="SEO32449.1"/>
    </source>
</evidence>
<dbReference type="RefSeq" id="WP_091497385.1">
    <property type="nucleotide sequence ID" value="NZ_FODJ01000006.1"/>
</dbReference>
<dbReference type="STRING" id="872970.SAMN04488134_10686"/>
<dbReference type="PANTHER" id="PTHR43479:SF11">
    <property type="entry name" value="ACREF_ENVCD OPERON REPRESSOR-RELATED"/>
    <property type="match status" value="1"/>
</dbReference>
<evidence type="ECO:0000256" key="1">
    <source>
        <dbReference type="ARBA" id="ARBA00022491"/>
    </source>
</evidence>
<keyword evidence="2 3" id="KW-0238">DNA-binding</keyword>
<dbReference type="EMBL" id="FODJ01000006">
    <property type="protein sequence ID" value="SEO32449.1"/>
    <property type="molecule type" value="Genomic_DNA"/>
</dbReference>